<feature type="domain" description="Exosome complex component N-terminal" evidence="7">
    <location>
        <begin position="29"/>
        <end position="65"/>
    </location>
</feature>
<keyword evidence="5" id="KW-0694">RNA-binding</keyword>
<dbReference type="GO" id="GO:0003723">
    <property type="term" value="F:RNA binding"/>
    <property type="evidence" value="ECO:0007669"/>
    <property type="project" value="UniProtKB-KW"/>
</dbReference>
<sequence>MDVQIHLPSHVRVADDRDDETMINANVHLVTPGETITNDPQFMKGHGAYNDGDHTLVSSLGGVVDQINKLITVRPLRTRYSGAVGDVVVGRIVEVGQKRWAVDVNARQHAQLMLSAINLPGGVQRRKSESDELAMRTFFAEGDMLVAEAQSVPTDRSIALHTRSTKYGKLRNGCLVTVPPALIVRCKSHFHSLPCGVDVILGLNGYIWVAAHVAAPPAIDEADARVTAEALYSNQNDEIDVATRLNIARVANCIRALASHDLPVSDTMIMYAYEVSLAYDQPAELLTASNARDVATQAQLMVQQSME</sequence>
<evidence type="ECO:0000256" key="2">
    <source>
        <dbReference type="ARBA" id="ARBA00009155"/>
    </source>
</evidence>
<evidence type="ECO:0000256" key="4">
    <source>
        <dbReference type="ARBA" id="ARBA00022835"/>
    </source>
</evidence>
<protein>
    <submittedName>
        <fullName evidence="10">Uncharacterized protein</fullName>
    </submittedName>
</protein>
<dbReference type="Pfam" id="PF15985">
    <property type="entry name" value="KH_6"/>
    <property type="match status" value="1"/>
</dbReference>
<dbReference type="EMBL" id="GG745366">
    <property type="protein sequence ID" value="KNE70434.1"/>
    <property type="molecule type" value="Genomic_DNA"/>
</dbReference>
<dbReference type="GO" id="GO:0000177">
    <property type="term" value="C:cytoplasmic exosome (RNase complex)"/>
    <property type="evidence" value="ECO:0007669"/>
    <property type="project" value="TreeGrafter"/>
</dbReference>
<dbReference type="InterPro" id="IPR036612">
    <property type="entry name" value="KH_dom_type_1_sf"/>
</dbReference>
<feature type="domain" description="RRP4 S1" evidence="9">
    <location>
        <begin position="79"/>
        <end position="151"/>
    </location>
</feature>
<dbReference type="VEuPathDB" id="FungiDB:AMAG_14564"/>
<keyword evidence="11" id="KW-1185">Reference proteome</keyword>
<comment type="similarity">
    <text evidence="2">Belongs to the RRP4 family.</text>
</comment>
<reference evidence="10 11" key="1">
    <citation type="submission" date="2009-11" db="EMBL/GenBank/DDBJ databases">
        <title>Annotation of Allomyces macrogynus ATCC 38327.</title>
        <authorList>
            <consortium name="The Broad Institute Genome Sequencing Platform"/>
            <person name="Russ C."/>
            <person name="Cuomo C."/>
            <person name="Burger G."/>
            <person name="Gray M.W."/>
            <person name="Holland P.W.H."/>
            <person name="King N."/>
            <person name="Lang F.B.F."/>
            <person name="Roger A.J."/>
            <person name="Ruiz-Trillo I."/>
            <person name="Young S.K."/>
            <person name="Zeng Q."/>
            <person name="Gargeya S."/>
            <person name="Fitzgerald M."/>
            <person name="Haas B."/>
            <person name="Abouelleil A."/>
            <person name="Alvarado L."/>
            <person name="Arachchi H.M."/>
            <person name="Berlin A."/>
            <person name="Chapman S.B."/>
            <person name="Gearin G."/>
            <person name="Goldberg J."/>
            <person name="Griggs A."/>
            <person name="Gujja S."/>
            <person name="Hansen M."/>
            <person name="Heiman D."/>
            <person name="Howarth C."/>
            <person name="Larimer J."/>
            <person name="Lui A."/>
            <person name="MacDonald P.J.P."/>
            <person name="McCowen C."/>
            <person name="Montmayeur A."/>
            <person name="Murphy C."/>
            <person name="Neiman D."/>
            <person name="Pearson M."/>
            <person name="Priest M."/>
            <person name="Roberts A."/>
            <person name="Saif S."/>
            <person name="Shea T."/>
            <person name="Sisk P."/>
            <person name="Stolte C."/>
            <person name="Sykes S."/>
            <person name="Wortman J."/>
            <person name="Nusbaum C."/>
            <person name="Birren B."/>
        </authorList>
    </citation>
    <scope>NUCLEOTIDE SEQUENCE [LARGE SCALE GENOMIC DNA]</scope>
    <source>
        <strain evidence="10 11">ATCC 38327</strain>
    </source>
</reference>
<evidence type="ECO:0000259" key="8">
    <source>
        <dbReference type="Pfam" id="PF15985"/>
    </source>
</evidence>
<evidence type="ECO:0000259" key="9">
    <source>
        <dbReference type="Pfam" id="PF21266"/>
    </source>
</evidence>
<feature type="domain" description="K Homology" evidence="8">
    <location>
        <begin position="173"/>
        <end position="213"/>
    </location>
</feature>
<dbReference type="Gene3D" id="2.40.50.100">
    <property type="match status" value="1"/>
</dbReference>
<dbReference type="InterPro" id="IPR004088">
    <property type="entry name" value="KH_dom_type_1"/>
</dbReference>
<dbReference type="Gene3D" id="2.40.50.140">
    <property type="entry name" value="Nucleic acid-binding proteins"/>
    <property type="match status" value="1"/>
</dbReference>
<evidence type="ECO:0000256" key="6">
    <source>
        <dbReference type="ARBA" id="ARBA00023242"/>
    </source>
</evidence>
<name>A0A0L0T789_ALLM3</name>
<dbReference type="PANTHER" id="PTHR21321">
    <property type="entry name" value="PNAS-3 RELATED"/>
    <property type="match status" value="1"/>
</dbReference>
<dbReference type="OrthoDB" id="1650at2759"/>
<dbReference type="GO" id="GO:0000467">
    <property type="term" value="P:exonucleolytic trimming to generate mature 3'-end of 5.8S rRNA from tricistronic rRNA transcript (SSU-rRNA, 5.8S rRNA, LSU-rRNA)"/>
    <property type="evidence" value="ECO:0007669"/>
    <property type="project" value="TreeGrafter"/>
</dbReference>
<dbReference type="PANTHER" id="PTHR21321:SF4">
    <property type="entry name" value="EXOSOME COMPLEX COMPONENT RRP4"/>
    <property type="match status" value="1"/>
</dbReference>
<dbReference type="FunFam" id="2.40.50.140:FF:000038">
    <property type="entry name" value="Exosome complex component RRP4"/>
    <property type="match status" value="1"/>
</dbReference>
<dbReference type="CDD" id="cd22525">
    <property type="entry name" value="KH-I_Rrp4_eukar"/>
    <property type="match status" value="1"/>
</dbReference>
<dbReference type="GO" id="GO:0071051">
    <property type="term" value="P:poly(A)-dependent snoRNA 3'-end processing"/>
    <property type="evidence" value="ECO:0007669"/>
    <property type="project" value="TreeGrafter"/>
</dbReference>
<dbReference type="STRING" id="578462.A0A0L0T789"/>
<gene>
    <name evidence="10" type="ORF">AMAG_14564</name>
</gene>
<comment type="subcellular location">
    <subcellularLocation>
        <location evidence="1">Nucleus</location>
    </subcellularLocation>
</comment>
<dbReference type="Pfam" id="PF21266">
    <property type="entry name" value="S1_RRP4"/>
    <property type="match status" value="1"/>
</dbReference>
<proteinExistence type="inferred from homology"/>
<evidence type="ECO:0000256" key="3">
    <source>
        <dbReference type="ARBA" id="ARBA00022552"/>
    </source>
</evidence>
<dbReference type="InterPro" id="IPR048565">
    <property type="entry name" value="S1_RRP4"/>
</dbReference>
<keyword evidence="6" id="KW-0539">Nucleus</keyword>
<dbReference type="GO" id="GO:0000176">
    <property type="term" value="C:nuclear exosome (RNase complex)"/>
    <property type="evidence" value="ECO:0007669"/>
    <property type="project" value="UniProtKB-ARBA"/>
</dbReference>
<dbReference type="Pfam" id="PF14382">
    <property type="entry name" value="ECR1_N"/>
    <property type="match status" value="1"/>
</dbReference>
<dbReference type="SUPFAM" id="SSF50249">
    <property type="entry name" value="Nucleic acid-binding proteins"/>
    <property type="match status" value="1"/>
</dbReference>
<dbReference type="GO" id="GO:0071035">
    <property type="term" value="P:nuclear polyadenylation-dependent rRNA catabolic process"/>
    <property type="evidence" value="ECO:0007669"/>
    <property type="project" value="TreeGrafter"/>
</dbReference>
<dbReference type="InterPro" id="IPR025721">
    <property type="entry name" value="Exosome_cplx_N_dom"/>
</dbReference>
<dbReference type="CDD" id="cd05789">
    <property type="entry name" value="S1_Rrp4"/>
    <property type="match status" value="1"/>
</dbReference>
<dbReference type="AlphaFoldDB" id="A0A0L0T789"/>
<dbReference type="InterPro" id="IPR012340">
    <property type="entry name" value="NA-bd_OB-fold"/>
</dbReference>
<dbReference type="OMA" id="GVNGFIW"/>
<dbReference type="SUPFAM" id="SSF54791">
    <property type="entry name" value="Eukaryotic type KH-domain (KH-domain type I)"/>
    <property type="match status" value="1"/>
</dbReference>
<dbReference type="GO" id="GO:0071028">
    <property type="term" value="P:nuclear mRNA surveillance"/>
    <property type="evidence" value="ECO:0007669"/>
    <property type="project" value="UniProtKB-ARBA"/>
</dbReference>
<dbReference type="GO" id="GO:0034475">
    <property type="term" value="P:U4 snRNA 3'-end processing"/>
    <property type="evidence" value="ECO:0007669"/>
    <property type="project" value="TreeGrafter"/>
</dbReference>
<dbReference type="eggNOG" id="KOG3013">
    <property type="taxonomic scope" value="Eukaryota"/>
</dbReference>
<dbReference type="GO" id="GO:0071038">
    <property type="term" value="P:TRAMP-dependent tRNA surveillance pathway"/>
    <property type="evidence" value="ECO:0007669"/>
    <property type="project" value="TreeGrafter"/>
</dbReference>
<dbReference type="Proteomes" id="UP000054350">
    <property type="component" value="Unassembled WGS sequence"/>
</dbReference>
<accession>A0A0L0T789</accession>
<evidence type="ECO:0000313" key="10">
    <source>
        <dbReference type="EMBL" id="KNE70434.1"/>
    </source>
</evidence>
<evidence type="ECO:0000256" key="5">
    <source>
        <dbReference type="ARBA" id="ARBA00022884"/>
    </source>
</evidence>
<dbReference type="GO" id="GO:0071034">
    <property type="term" value="P:CUT catabolic process"/>
    <property type="evidence" value="ECO:0007669"/>
    <property type="project" value="TreeGrafter"/>
</dbReference>
<keyword evidence="3" id="KW-0698">rRNA processing</keyword>
<keyword evidence="4" id="KW-0271">Exosome</keyword>
<dbReference type="InterPro" id="IPR026699">
    <property type="entry name" value="Exosome_RNA_bind1/RRP40/RRP4"/>
</dbReference>
<evidence type="ECO:0000259" key="7">
    <source>
        <dbReference type="Pfam" id="PF14382"/>
    </source>
</evidence>
<reference evidence="11" key="2">
    <citation type="submission" date="2009-11" db="EMBL/GenBank/DDBJ databases">
        <title>The Genome Sequence of Allomyces macrogynus strain ATCC 38327.</title>
        <authorList>
            <consortium name="The Broad Institute Genome Sequencing Platform"/>
            <person name="Russ C."/>
            <person name="Cuomo C."/>
            <person name="Shea T."/>
            <person name="Young S.K."/>
            <person name="Zeng Q."/>
            <person name="Koehrsen M."/>
            <person name="Haas B."/>
            <person name="Borodovsky M."/>
            <person name="Guigo R."/>
            <person name="Alvarado L."/>
            <person name="Berlin A."/>
            <person name="Borenstein D."/>
            <person name="Chen Z."/>
            <person name="Engels R."/>
            <person name="Freedman E."/>
            <person name="Gellesch M."/>
            <person name="Goldberg J."/>
            <person name="Griggs A."/>
            <person name="Gujja S."/>
            <person name="Heiman D."/>
            <person name="Hepburn T."/>
            <person name="Howarth C."/>
            <person name="Jen D."/>
            <person name="Larson L."/>
            <person name="Lewis B."/>
            <person name="Mehta T."/>
            <person name="Park D."/>
            <person name="Pearson M."/>
            <person name="Roberts A."/>
            <person name="Saif S."/>
            <person name="Shenoy N."/>
            <person name="Sisk P."/>
            <person name="Stolte C."/>
            <person name="Sykes S."/>
            <person name="Walk T."/>
            <person name="White J."/>
            <person name="Yandava C."/>
            <person name="Burger G."/>
            <person name="Gray M.W."/>
            <person name="Holland P.W.H."/>
            <person name="King N."/>
            <person name="Lang F.B.F."/>
            <person name="Roger A.J."/>
            <person name="Ruiz-Trillo I."/>
            <person name="Lander E."/>
            <person name="Nusbaum C."/>
        </authorList>
    </citation>
    <scope>NUCLEOTIDE SEQUENCE [LARGE SCALE GENOMIC DNA]</scope>
    <source>
        <strain evidence="11">ATCC 38327</strain>
    </source>
</reference>
<dbReference type="SUPFAM" id="SSF110324">
    <property type="entry name" value="Ribosomal L27 protein-like"/>
    <property type="match status" value="1"/>
</dbReference>
<evidence type="ECO:0000313" key="11">
    <source>
        <dbReference type="Proteomes" id="UP000054350"/>
    </source>
</evidence>
<organism evidence="10 11">
    <name type="scientific">Allomyces macrogynus (strain ATCC 38327)</name>
    <name type="common">Allomyces javanicus var. macrogynus</name>
    <dbReference type="NCBI Taxonomy" id="578462"/>
    <lineage>
        <taxon>Eukaryota</taxon>
        <taxon>Fungi</taxon>
        <taxon>Fungi incertae sedis</taxon>
        <taxon>Blastocladiomycota</taxon>
        <taxon>Blastocladiomycetes</taxon>
        <taxon>Blastocladiales</taxon>
        <taxon>Blastocladiaceae</taxon>
        <taxon>Allomyces</taxon>
    </lineage>
</organism>
<evidence type="ECO:0000256" key="1">
    <source>
        <dbReference type="ARBA" id="ARBA00004123"/>
    </source>
</evidence>